<evidence type="ECO:0000313" key="1">
    <source>
        <dbReference type="EMBL" id="BAS86599.1"/>
    </source>
</evidence>
<evidence type="ECO:0000313" key="2">
    <source>
        <dbReference type="Proteomes" id="UP000059680"/>
    </source>
</evidence>
<sequence length="72" mass="7820">MHPAYCLSTTMTRMQSTRGESEAYCLCAYLLPAAPVLSPDDAVGRACPCVGLVCSEVIWRSGHEKVTSEQKI</sequence>
<protein>
    <submittedName>
        <fullName evidence="1">Os03g0771900 protein</fullName>
    </submittedName>
</protein>
<dbReference type="Proteomes" id="UP000059680">
    <property type="component" value="Chromosome 3"/>
</dbReference>
<organism evidence="1 2">
    <name type="scientific">Oryza sativa subsp. japonica</name>
    <name type="common">Rice</name>
    <dbReference type="NCBI Taxonomy" id="39947"/>
    <lineage>
        <taxon>Eukaryota</taxon>
        <taxon>Viridiplantae</taxon>
        <taxon>Streptophyta</taxon>
        <taxon>Embryophyta</taxon>
        <taxon>Tracheophyta</taxon>
        <taxon>Spermatophyta</taxon>
        <taxon>Magnoliopsida</taxon>
        <taxon>Liliopsida</taxon>
        <taxon>Poales</taxon>
        <taxon>Poaceae</taxon>
        <taxon>BOP clade</taxon>
        <taxon>Oryzoideae</taxon>
        <taxon>Oryzeae</taxon>
        <taxon>Oryzinae</taxon>
        <taxon>Oryza</taxon>
        <taxon>Oryza sativa</taxon>
    </lineage>
</organism>
<reference evidence="1 2" key="2">
    <citation type="journal article" date="2013" name="Plant Cell Physiol.">
        <title>Rice Annotation Project Database (RAP-DB): an integrative and interactive database for rice genomics.</title>
        <authorList>
            <person name="Sakai H."/>
            <person name="Lee S.S."/>
            <person name="Tanaka T."/>
            <person name="Numa H."/>
            <person name="Kim J."/>
            <person name="Kawahara Y."/>
            <person name="Wakimoto H."/>
            <person name="Yang C.C."/>
            <person name="Iwamoto M."/>
            <person name="Abe T."/>
            <person name="Yamada Y."/>
            <person name="Muto A."/>
            <person name="Inokuchi H."/>
            <person name="Ikemura T."/>
            <person name="Matsumoto T."/>
            <person name="Sasaki T."/>
            <person name="Itoh T."/>
        </authorList>
    </citation>
    <scope>NUCLEOTIDE SEQUENCE [LARGE SCALE GENOMIC DNA]</scope>
    <source>
        <strain evidence="2">cv. Nipponbare</strain>
    </source>
</reference>
<dbReference type="InParanoid" id="A0A0P0W458"/>
<name>A0A0P0W458_ORYSJ</name>
<proteinExistence type="predicted"/>
<reference evidence="1 2" key="3">
    <citation type="journal article" date="2013" name="Rice">
        <title>Improvement of the Oryza sativa Nipponbare reference genome using next generation sequence and optical map data.</title>
        <authorList>
            <person name="Kawahara Y."/>
            <person name="de la Bastide M."/>
            <person name="Hamilton J.P."/>
            <person name="Kanamori H."/>
            <person name="McCombie W.R."/>
            <person name="Ouyang S."/>
            <person name="Schwartz D.C."/>
            <person name="Tanaka T."/>
            <person name="Wu J."/>
            <person name="Zhou S."/>
            <person name="Childs K.L."/>
            <person name="Davidson R.M."/>
            <person name="Lin H."/>
            <person name="Quesada-Ocampo L."/>
            <person name="Vaillancourt B."/>
            <person name="Sakai H."/>
            <person name="Lee S.S."/>
            <person name="Kim J."/>
            <person name="Numa H."/>
            <person name="Itoh T."/>
            <person name="Buell C.R."/>
            <person name="Matsumoto T."/>
        </authorList>
    </citation>
    <scope>NUCLEOTIDE SEQUENCE [LARGE SCALE GENOMIC DNA]</scope>
    <source>
        <strain evidence="2">cv. Nipponbare</strain>
    </source>
</reference>
<accession>A0A0P0W458</accession>
<gene>
    <name evidence="1" type="ordered locus">Os03g0771900</name>
    <name evidence="1" type="ORF">OSNPB_030771900</name>
</gene>
<dbReference type="AlphaFoldDB" id="A0A0P0W458"/>
<keyword evidence="2" id="KW-1185">Reference proteome</keyword>
<dbReference type="PaxDb" id="39947-A0A0P0W458"/>
<dbReference type="EMBL" id="AP014959">
    <property type="protein sequence ID" value="BAS86599.1"/>
    <property type="molecule type" value="Genomic_DNA"/>
</dbReference>
<reference evidence="2" key="1">
    <citation type="journal article" date="2005" name="Nature">
        <title>The map-based sequence of the rice genome.</title>
        <authorList>
            <consortium name="International rice genome sequencing project (IRGSP)"/>
            <person name="Matsumoto T."/>
            <person name="Wu J."/>
            <person name="Kanamori H."/>
            <person name="Katayose Y."/>
            <person name="Fujisawa M."/>
            <person name="Namiki N."/>
            <person name="Mizuno H."/>
            <person name="Yamamoto K."/>
            <person name="Antonio B.A."/>
            <person name="Baba T."/>
            <person name="Sakata K."/>
            <person name="Nagamura Y."/>
            <person name="Aoki H."/>
            <person name="Arikawa K."/>
            <person name="Arita K."/>
            <person name="Bito T."/>
            <person name="Chiden Y."/>
            <person name="Fujitsuka N."/>
            <person name="Fukunaka R."/>
            <person name="Hamada M."/>
            <person name="Harada C."/>
            <person name="Hayashi A."/>
            <person name="Hijishita S."/>
            <person name="Honda M."/>
            <person name="Hosokawa S."/>
            <person name="Ichikawa Y."/>
            <person name="Idonuma A."/>
            <person name="Iijima M."/>
            <person name="Ikeda M."/>
            <person name="Ikeno M."/>
            <person name="Ito K."/>
            <person name="Ito S."/>
            <person name="Ito T."/>
            <person name="Ito Y."/>
            <person name="Ito Y."/>
            <person name="Iwabuchi A."/>
            <person name="Kamiya K."/>
            <person name="Karasawa W."/>
            <person name="Kurita K."/>
            <person name="Katagiri S."/>
            <person name="Kikuta A."/>
            <person name="Kobayashi H."/>
            <person name="Kobayashi N."/>
            <person name="Machita K."/>
            <person name="Maehara T."/>
            <person name="Masukawa M."/>
            <person name="Mizubayashi T."/>
            <person name="Mukai Y."/>
            <person name="Nagasaki H."/>
            <person name="Nagata Y."/>
            <person name="Naito S."/>
            <person name="Nakashima M."/>
            <person name="Nakama Y."/>
            <person name="Nakamichi Y."/>
            <person name="Nakamura M."/>
            <person name="Meguro A."/>
            <person name="Negishi M."/>
            <person name="Ohta I."/>
            <person name="Ohta T."/>
            <person name="Okamoto M."/>
            <person name="Ono N."/>
            <person name="Saji S."/>
            <person name="Sakaguchi M."/>
            <person name="Sakai K."/>
            <person name="Shibata M."/>
            <person name="Shimokawa T."/>
            <person name="Song J."/>
            <person name="Takazaki Y."/>
            <person name="Terasawa K."/>
            <person name="Tsugane M."/>
            <person name="Tsuji K."/>
            <person name="Ueda S."/>
            <person name="Waki K."/>
            <person name="Yamagata H."/>
            <person name="Yamamoto M."/>
            <person name="Yamamoto S."/>
            <person name="Yamane H."/>
            <person name="Yoshiki S."/>
            <person name="Yoshihara R."/>
            <person name="Yukawa K."/>
            <person name="Zhong H."/>
            <person name="Yano M."/>
            <person name="Yuan Q."/>
            <person name="Ouyang S."/>
            <person name="Liu J."/>
            <person name="Jones K.M."/>
            <person name="Gansberger K."/>
            <person name="Moffat K."/>
            <person name="Hill J."/>
            <person name="Bera J."/>
            <person name="Fadrosh D."/>
            <person name="Jin S."/>
            <person name="Johri S."/>
            <person name="Kim M."/>
            <person name="Overton L."/>
            <person name="Reardon M."/>
            <person name="Tsitrin T."/>
            <person name="Vuong H."/>
            <person name="Weaver B."/>
            <person name="Ciecko A."/>
            <person name="Tallon L."/>
            <person name="Jackson J."/>
            <person name="Pai G."/>
            <person name="Aken S.V."/>
            <person name="Utterback T."/>
            <person name="Reidmuller S."/>
            <person name="Feldblyum T."/>
            <person name="Hsiao J."/>
            <person name="Zismann V."/>
            <person name="Iobst S."/>
            <person name="de Vazeille A.R."/>
            <person name="Buell C.R."/>
            <person name="Ying K."/>
            <person name="Li Y."/>
            <person name="Lu T."/>
            <person name="Huang Y."/>
            <person name="Zhao Q."/>
            <person name="Feng Q."/>
            <person name="Zhang L."/>
            <person name="Zhu J."/>
            <person name="Weng Q."/>
            <person name="Mu J."/>
            <person name="Lu Y."/>
            <person name="Fan D."/>
            <person name="Liu Y."/>
            <person name="Guan J."/>
            <person name="Zhang Y."/>
            <person name="Yu S."/>
            <person name="Liu X."/>
            <person name="Zhang Y."/>
            <person name="Hong G."/>
            <person name="Han B."/>
            <person name="Choisne N."/>
            <person name="Demange N."/>
            <person name="Orjeda G."/>
            <person name="Samain S."/>
            <person name="Cattolico L."/>
            <person name="Pelletier E."/>
            <person name="Couloux A."/>
            <person name="Segurens B."/>
            <person name="Wincker P."/>
            <person name="D'Hont A."/>
            <person name="Scarpelli C."/>
            <person name="Weissenbach J."/>
            <person name="Salanoubat M."/>
            <person name="Quetier F."/>
            <person name="Yu Y."/>
            <person name="Kim H.R."/>
            <person name="Rambo T."/>
            <person name="Currie J."/>
            <person name="Collura K."/>
            <person name="Luo M."/>
            <person name="Yang T."/>
            <person name="Ammiraju J.S.S."/>
            <person name="Engler F."/>
            <person name="Soderlund C."/>
            <person name="Wing R.A."/>
            <person name="Palmer L.E."/>
            <person name="de la Bastide M."/>
            <person name="Spiegel L."/>
            <person name="Nascimento L."/>
            <person name="Zutavern T."/>
            <person name="O'Shaughnessy A."/>
            <person name="Dike S."/>
            <person name="Dedhia N."/>
            <person name="Preston R."/>
            <person name="Balija V."/>
            <person name="McCombie W.R."/>
            <person name="Chow T."/>
            <person name="Chen H."/>
            <person name="Chung M."/>
            <person name="Chen C."/>
            <person name="Shaw J."/>
            <person name="Wu H."/>
            <person name="Hsiao K."/>
            <person name="Chao Y."/>
            <person name="Chu M."/>
            <person name="Cheng C."/>
            <person name="Hour A."/>
            <person name="Lee P."/>
            <person name="Lin S."/>
            <person name="Lin Y."/>
            <person name="Liou J."/>
            <person name="Liu S."/>
            <person name="Hsing Y."/>
            <person name="Raghuvanshi S."/>
            <person name="Mohanty A."/>
            <person name="Bharti A.K."/>
            <person name="Gaur A."/>
            <person name="Gupta V."/>
            <person name="Kumar D."/>
            <person name="Ravi V."/>
            <person name="Vij S."/>
            <person name="Kapur A."/>
            <person name="Khurana P."/>
            <person name="Khurana P."/>
            <person name="Khurana J.P."/>
            <person name="Tyagi A.K."/>
            <person name="Gaikwad K."/>
            <person name="Singh A."/>
            <person name="Dalal V."/>
            <person name="Srivastava S."/>
            <person name="Dixit A."/>
            <person name="Pal A.K."/>
            <person name="Ghazi I.A."/>
            <person name="Yadav M."/>
            <person name="Pandit A."/>
            <person name="Bhargava A."/>
            <person name="Sureshbabu K."/>
            <person name="Batra K."/>
            <person name="Sharma T.R."/>
            <person name="Mohapatra T."/>
            <person name="Singh N.K."/>
            <person name="Messing J."/>
            <person name="Nelson A.B."/>
            <person name="Fuks G."/>
            <person name="Kavchok S."/>
            <person name="Keizer G."/>
            <person name="Linton E."/>
            <person name="Llaca V."/>
            <person name="Song R."/>
            <person name="Tanyolac B."/>
            <person name="Young S."/>
            <person name="Ho-Il K."/>
            <person name="Hahn J.H."/>
            <person name="Sangsakoo G."/>
            <person name="Vanavichit A."/>
            <person name="de Mattos Luiz.A.T."/>
            <person name="Zimmer P.D."/>
            <person name="Malone G."/>
            <person name="Dellagostin O."/>
            <person name="de Oliveira A.C."/>
            <person name="Bevan M."/>
            <person name="Bancroft I."/>
            <person name="Minx P."/>
            <person name="Cordum H."/>
            <person name="Wilson R."/>
            <person name="Cheng Z."/>
            <person name="Jin W."/>
            <person name="Jiang J."/>
            <person name="Leong S.A."/>
            <person name="Iwama H."/>
            <person name="Gojobori T."/>
            <person name="Itoh T."/>
            <person name="Niimura Y."/>
            <person name="Fujii Y."/>
            <person name="Habara T."/>
            <person name="Sakai H."/>
            <person name="Sato Y."/>
            <person name="Wilson G."/>
            <person name="Kumar K."/>
            <person name="McCouch S."/>
            <person name="Juretic N."/>
            <person name="Hoen D."/>
            <person name="Wright S."/>
            <person name="Bruskiewich R."/>
            <person name="Bureau T."/>
            <person name="Miyao A."/>
            <person name="Hirochika H."/>
            <person name="Nishikawa T."/>
            <person name="Kadowaki K."/>
            <person name="Sugiura M."/>
            <person name="Burr B."/>
            <person name="Sasaki T."/>
        </authorList>
    </citation>
    <scope>NUCLEOTIDE SEQUENCE [LARGE SCALE GENOMIC DNA]</scope>
    <source>
        <strain evidence="2">cv. Nipponbare</strain>
    </source>
</reference>